<evidence type="ECO:0000313" key="7">
    <source>
        <dbReference type="EMBL" id="QOV19402.1"/>
    </source>
</evidence>
<reference evidence="7 8" key="1">
    <citation type="submission" date="2020-10" db="EMBL/GenBank/DDBJ databases">
        <title>Blautia liquoris sp.nov., isolated from the mud in a fermentation cellar used for the production of Chinese strong-flavoured liquor.</title>
        <authorList>
            <person name="Lu L."/>
        </authorList>
    </citation>
    <scope>NUCLEOTIDE SEQUENCE [LARGE SCALE GENOMIC DNA]</scope>
    <source>
        <strain evidence="7 8">LZLJ-3</strain>
    </source>
</reference>
<dbReference type="PANTHER" id="PTHR33375:SF1">
    <property type="entry name" value="CHROMOSOME-PARTITIONING PROTEIN PARB-RELATED"/>
    <property type="match status" value="1"/>
</dbReference>
<dbReference type="InterPro" id="IPR057240">
    <property type="entry name" value="ParB_dimer_C"/>
</dbReference>
<dbReference type="InterPro" id="IPR004437">
    <property type="entry name" value="ParB/RepB/Spo0J"/>
</dbReference>
<sequence>MAVRRAGLGKGLDSLIPSNSSIKTKSSNETRSEQNTENVRTVEKVVEKIVEKPADVYLNINQIEPNRKQPRKNFDEDALVELADSIKQFGIIQPLVVQKKNKYYEIIAGERRWRAAKLAGLKKVPVVIKEFSDQEIVEISLIENIQRENLNPIEEAIAFKRLIEEFSLKQDEVAERVSKSRAAVTNSIRLLKLTDKVQQMVVDDMISTGHARALIGIEDPKLQYSIAMRVVDEKLSVRDTEKMVKDILNPRIQKKKDKDPALEAIYHHLEERIKGILGTKAEIKSAGKQKGRIEIEYYSQDELERIMELLESIN</sequence>
<dbReference type="GO" id="GO:0007059">
    <property type="term" value="P:chromosome segregation"/>
    <property type="evidence" value="ECO:0007669"/>
    <property type="project" value="UniProtKB-KW"/>
</dbReference>
<keyword evidence="3" id="KW-0159">Chromosome partition</keyword>
<evidence type="ECO:0000256" key="5">
    <source>
        <dbReference type="SAM" id="MobiDB-lite"/>
    </source>
</evidence>
<dbReference type="GO" id="GO:0005694">
    <property type="term" value="C:chromosome"/>
    <property type="evidence" value="ECO:0007669"/>
    <property type="project" value="TreeGrafter"/>
</dbReference>
<dbReference type="PANTHER" id="PTHR33375">
    <property type="entry name" value="CHROMOSOME-PARTITIONING PROTEIN PARB-RELATED"/>
    <property type="match status" value="1"/>
</dbReference>
<feature type="compositionally biased region" description="Basic and acidic residues" evidence="5">
    <location>
        <begin position="26"/>
        <end position="39"/>
    </location>
</feature>
<evidence type="ECO:0000256" key="1">
    <source>
        <dbReference type="ARBA" id="ARBA00004453"/>
    </source>
</evidence>
<dbReference type="KEGG" id="bliq:INP51_15975"/>
<dbReference type="Pfam" id="PF02195">
    <property type="entry name" value="ParB_N"/>
    <property type="match status" value="1"/>
</dbReference>
<dbReference type="NCBIfam" id="TIGR00180">
    <property type="entry name" value="parB_part"/>
    <property type="match status" value="1"/>
</dbReference>
<evidence type="ECO:0000256" key="4">
    <source>
        <dbReference type="ARBA" id="ARBA00023125"/>
    </source>
</evidence>
<feature type="compositionally biased region" description="Polar residues" evidence="5">
    <location>
        <begin position="16"/>
        <end position="25"/>
    </location>
</feature>
<dbReference type="FunFam" id="1.10.10.2830:FF:000001">
    <property type="entry name" value="Chromosome partitioning protein ParB"/>
    <property type="match status" value="1"/>
</dbReference>
<dbReference type="SMART" id="SM00470">
    <property type="entry name" value="ParB"/>
    <property type="match status" value="1"/>
</dbReference>
<dbReference type="Proteomes" id="UP000593601">
    <property type="component" value="Chromosome"/>
</dbReference>
<dbReference type="EMBL" id="CP063304">
    <property type="protein sequence ID" value="QOV19402.1"/>
    <property type="molecule type" value="Genomic_DNA"/>
</dbReference>
<gene>
    <name evidence="7" type="ORF">INP51_15975</name>
</gene>
<evidence type="ECO:0000313" key="8">
    <source>
        <dbReference type="Proteomes" id="UP000593601"/>
    </source>
</evidence>
<dbReference type="GO" id="GO:0009295">
    <property type="term" value="C:nucleoid"/>
    <property type="evidence" value="ECO:0007669"/>
    <property type="project" value="UniProtKB-SubCell"/>
</dbReference>
<dbReference type="InterPro" id="IPR050336">
    <property type="entry name" value="Chromosome_partition/occlusion"/>
</dbReference>
<protein>
    <submittedName>
        <fullName evidence="7">ParB/RepB/Spo0J family partition protein</fullName>
    </submittedName>
</protein>
<comment type="subcellular location">
    <subcellularLocation>
        <location evidence="1">Cytoplasm</location>
        <location evidence="1">Nucleoid</location>
    </subcellularLocation>
</comment>
<dbReference type="GO" id="GO:0045881">
    <property type="term" value="P:positive regulation of sporulation resulting in formation of a cellular spore"/>
    <property type="evidence" value="ECO:0007669"/>
    <property type="project" value="TreeGrafter"/>
</dbReference>
<feature type="region of interest" description="Disordered" evidence="5">
    <location>
        <begin position="1"/>
        <end position="39"/>
    </location>
</feature>
<dbReference type="Pfam" id="PF17762">
    <property type="entry name" value="HTH_ParB"/>
    <property type="match status" value="1"/>
</dbReference>
<organism evidence="7 8">
    <name type="scientific">Blautia liquoris</name>
    <dbReference type="NCBI Taxonomy" id="2779518"/>
    <lineage>
        <taxon>Bacteria</taxon>
        <taxon>Bacillati</taxon>
        <taxon>Bacillota</taxon>
        <taxon>Clostridia</taxon>
        <taxon>Lachnospirales</taxon>
        <taxon>Lachnospiraceae</taxon>
        <taxon>Blautia</taxon>
    </lineage>
</organism>
<dbReference type="InterPro" id="IPR003115">
    <property type="entry name" value="ParB_N"/>
</dbReference>
<dbReference type="RefSeq" id="WP_193735722.1">
    <property type="nucleotide sequence ID" value="NZ_CP063304.1"/>
</dbReference>
<dbReference type="FunFam" id="3.90.1530.30:FF:000001">
    <property type="entry name" value="Chromosome partitioning protein ParB"/>
    <property type="match status" value="1"/>
</dbReference>
<dbReference type="Gene3D" id="1.10.10.2830">
    <property type="match status" value="1"/>
</dbReference>
<dbReference type="Pfam" id="PF23552">
    <property type="entry name" value="ParB_C"/>
    <property type="match status" value="1"/>
</dbReference>
<dbReference type="GO" id="GO:0003677">
    <property type="term" value="F:DNA binding"/>
    <property type="evidence" value="ECO:0007669"/>
    <property type="project" value="UniProtKB-KW"/>
</dbReference>
<dbReference type="AlphaFoldDB" id="A0A7M2RJ73"/>
<dbReference type="Gene3D" id="3.90.1530.30">
    <property type="match status" value="1"/>
</dbReference>
<accession>A0A7M2RJ73</accession>
<evidence type="ECO:0000259" key="6">
    <source>
        <dbReference type="SMART" id="SM00470"/>
    </source>
</evidence>
<dbReference type="SUPFAM" id="SSF110849">
    <property type="entry name" value="ParB/Sulfiredoxin"/>
    <property type="match status" value="1"/>
</dbReference>
<proteinExistence type="inferred from homology"/>
<name>A0A7M2RJ73_9FIRM</name>
<comment type="similarity">
    <text evidence="2">Belongs to the ParB family.</text>
</comment>
<dbReference type="CDD" id="cd16393">
    <property type="entry name" value="SPO0J_N"/>
    <property type="match status" value="1"/>
</dbReference>
<evidence type="ECO:0000256" key="3">
    <source>
        <dbReference type="ARBA" id="ARBA00022829"/>
    </source>
</evidence>
<feature type="domain" description="ParB-like N-terminal" evidence="6">
    <location>
        <begin position="56"/>
        <end position="145"/>
    </location>
</feature>
<dbReference type="InterPro" id="IPR036086">
    <property type="entry name" value="ParB/Sulfiredoxin_sf"/>
</dbReference>
<keyword evidence="8" id="KW-1185">Reference proteome</keyword>
<evidence type="ECO:0000256" key="2">
    <source>
        <dbReference type="ARBA" id="ARBA00006295"/>
    </source>
</evidence>
<dbReference type="InterPro" id="IPR041468">
    <property type="entry name" value="HTH_ParB/Spo0J"/>
</dbReference>
<dbReference type="SUPFAM" id="SSF109709">
    <property type="entry name" value="KorB DNA-binding domain-like"/>
    <property type="match status" value="1"/>
</dbReference>
<keyword evidence="4" id="KW-0238">DNA-binding</keyword>